<dbReference type="AlphaFoldDB" id="A0A8G1VRA9"/>
<dbReference type="EMBL" id="KZ825054">
    <property type="protein sequence ID" value="RAH62869.1"/>
    <property type="molecule type" value="Genomic_DNA"/>
</dbReference>
<sequence length="155" mass="16750">MDEPRIAPHSHHHKTSISTLPQPYILRLAHLPPSRKSLGCPWAGTDWLGNHGGSLNRVSQCHADHAATPGVGAGIHRPFTGNLYALNPMMAVELAVGTTSLERAVQVPLPSPSRARHGVRVFVPSRGHPALLPPDRKVTPILFQLDTFSAGFEMS</sequence>
<dbReference type="RefSeq" id="XP_025520791.1">
    <property type="nucleotide sequence ID" value="XM_025653766.1"/>
</dbReference>
<evidence type="ECO:0000313" key="1">
    <source>
        <dbReference type="EMBL" id="RAH62869.1"/>
    </source>
</evidence>
<dbReference type="Proteomes" id="UP000249526">
    <property type="component" value="Unassembled WGS sequence"/>
</dbReference>
<protein>
    <submittedName>
        <fullName evidence="1">Uncharacterized protein</fullName>
    </submittedName>
</protein>
<name>A0A8G1VRA9_9EURO</name>
<accession>A0A8G1VRA9</accession>
<reference evidence="1 2" key="1">
    <citation type="submission" date="2018-02" db="EMBL/GenBank/DDBJ databases">
        <title>The genomes of Aspergillus section Nigri reveals drivers in fungal speciation.</title>
        <authorList>
            <consortium name="DOE Joint Genome Institute"/>
            <person name="Vesth T.C."/>
            <person name="Nybo J."/>
            <person name="Theobald S."/>
            <person name="Brandl J."/>
            <person name="Frisvad J.C."/>
            <person name="Nielsen K.F."/>
            <person name="Lyhne E.K."/>
            <person name="Kogle M.E."/>
            <person name="Kuo A."/>
            <person name="Riley R."/>
            <person name="Clum A."/>
            <person name="Nolan M."/>
            <person name="Lipzen A."/>
            <person name="Salamov A."/>
            <person name="Henrissat B."/>
            <person name="Wiebenga A."/>
            <person name="De vries R.P."/>
            <person name="Grigoriev I.V."/>
            <person name="Mortensen U.H."/>
            <person name="Andersen M.R."/>
            <person name="Baker S.E."/>
        </authorList>
    </citation>
    <scope>NUCLEOTIDE SEQUENCE [LARGE SCALE GENOMIC DNA]</scope>
    <source>
        <strain evidence="1 2">CBS 112811</strain>
    </source>
</reference>
<gene>
    <name evidence="1" type="ORF">BO85DRAFT_10003</name>
</gene>
<keyword evidence="2" id="KW-1185">Reference proteome</keyword>
<evidence type="ECO:0000313" key="2">
    <source>
        <dbReference type="Proteomes" id="UP000249526"/>
    </source>
</evidence>
<dbReference type="GeneID" id="37157168"/>
<proteinExistence type="predicted"/>
<organism evidence="1 2">
    <name type="scientific">Aspergillus piperis CBS 112811</name>
    <dbReference type="NCBI Taxonomy" id="1448313"/>
    <lineage>
        <taxon>Eukaryota</taxon>
        <taxon>Fungi</taxon>
        <taxon>Dikarya</taxon>
        <taxon>Ascomycota</taxon>
        <taxon>Pezizomycotina</taxon>
        <taxon>Eurotiomycetes</taxon>
        <taxon>Eurotiomycetidae</taxon>
        <taxon>Eurotiales</taxon>
        <taxon>Aspergillaceae</taxon>
        <taxon>Aspergillus</taxon>
        <taxon>Aspergillus subgen. Circumdati</taxon>
    </lineage>
</organism>